<name>A0A9D1R139_9BACT</name>
<dbReference type="AlphaFoldDB" id="A0A9D1R139"/>
<organism evidence="1 2">
    <name type="scientific">Candidatus Bilophila faecipullorum</name>
    <dbReference type="NCBI Taxonomy" id="2838482"/>
    <lineage>
        <taxon>Bacteria</taxon>
        <taxon>Pseudomonadati</taxon>
        <taxon>Thermodesulfobacteriota</taxon>
        <taxon>Desulfovibrionia</taxon>
        <taxon>Desulfovibrionales</taxon>
        <taxon>Desulfovibrionaceae</taxon>
        <taxon>Bilophila</taxon>
    </lineage>
</organism>
<sequence>MNTALSSKPSPLAAFSDQQIDWNLSPEMAVTLYLEWGNNDWRSEHPPVRSKSDVATYFVVDAWKDPLQVRLVRRNSESADDLVSVPLPEPLAKAFRDEYGALKGVFEPMPVIKDWLKRELGQA</sequence>
<proteinExistence type="predicted"/>
<gene>
    <name evidence="1" type="ORF">H9874_07705</name>
</gene>
<evidence type="ECO:0000313" key="2">
    <source>
        <dbReference type="Proteomes" id="UP000824264"/>
    </source>
</evidence>
<dbReference type="InterPro" id="IPR059223">
    <property type="entry name" value="DVU0772-like"/>
</dbReference>
<reference evidence="1" key="2">
    <citation type="submission" date="2021-04" db="EMBL/GenBank/DDBJ databases">
        <authorList>
            <person name="Gilroy R."/>
        </authorList>
    </citation>
    <scope>NUCLEOTIDE SEQUENCE</scope>
    <source>
        <strain evidence="1">ChiSxjej5B17-1746</strain>
    </source>
</reference>
<dbReference type="Proteomes" id="UP000824264">
    <property type="component" value="Unassembled WGS sequence"/>
</dbReference>
<dbReference type="NCBIfam" id="NF045682">
    <property type="entry name" value="DVU0772_fam"/>
    <property type="match status" value="1"/>
</dbReference>
<accession>A0A9D1R139</accession>
<evidence type="ECO:0000313" key="1">
    <source>
        <dbReference type="EMBL" id="HIW79014.1"/>
    </source>
</evidence>
<dbReference type="EMBL" id="DXGI01000292">
    <property type="protein sequence ID" value="HIW79014.1"/>
    <property type="molecule type" value="Genomic_DNA"/>
</dbReference>
<reference evidence="1" key="1">
    <citation type="journal article" date="2021" name="PeerJ">
        <title>Extensive microbial diversity within the chicken gut microbiome revealed by metagenomics and culture.</title>
        <authorList>
            <person name="Gilroy R."/>
            <person name="Ravi A."/>
            <person name="Getino M."/>
            <person name="Pursley I."/>
            <person name="Horton D.L."/>
            <person name="Alikhan N.F."/>
            <person name="Baker D."/>
            <person name="Gharbi K."/>
            <person name="Hall N."/>
            <person name="Watson M."/>
            <person name="Adriaenssens E.M."/>
            <person name="Foster-Nyarko E."/>
            <person name="Jarju S."/>
            <person name="Secka A."/>
            <person name="Antonio M."/>
            <person name="Oren A."/>
            <person name="Chaudhuri R.R."/>
            <person name="La Ragione R."/>
            <person name="Hildebrand F."/>
            <person name="Pallen M.J."/>
        </authorList>
    </citation>
    <scope>NUCLEOTIDE SEQUENCE</scope>
    <source>
        <strain evidence="1">ChiSxjej5B17-1746</strain>
    </source>
</reference>
<comment type="caution">
    <text evidence="1">The sequence shown here is derived from an EMBL/GenBank/DDBJ whole genome shotgun (WGS) entry which is preliminary data.</text>
</comment>
<protein>
    <submittedName>
        <fullName evidence="1">Uncharacterized protein</fullName>
    </submittedName>
</protein>